<sequence>MSILTQNQLVAVNENFELDLDYGNATHYRAASIIYNLWKIKDPDQAETAAEDIQAKDPNPADSALSYQGSNDDTDD</sequence>
<reference evidence="2 3" key="1">
    <citation type="submission" date="2018-03" db="EMBL/GenBank/DDBJ databases">
        <title>Genomic Encyclopedia of Archaeal and Bacterial Type Strains, Phase II (KMG-II): from individual species to whole genera.</title>
        <authorList>
            <person name="Goeker M."/>
        </authorList>
    </citation>
    <scope>NUCLEOTIDE SEQUENCE [LARGE SCALE GENOMIC DNA]</scope>
    <source>
        <strain evidence="2 3">DSM 27929</strain>
    </source>
</reference>
<proteinExistence type="predicted"/>
<feature type="region of interest" description="Disordered" evidence="1">
    <location>
        <begin position="46"/>
        <end position="76"/>
    </location>
</feature>
<dbReference type="EMBL" id="PVTR01000001">
    <property type="protein sequence ID" value="PRY90545.1"/>
    <property type="molecule type" value="Genomic_DNA"/>
</dbReference>
<feature type="compositionally biased region" description="Polar residues" evidence="1">
    <location>
        <begin position="65"/>
        <end position="76"/>
    </location>
</feature>
<protein>
    <submittedName>
        <fullName evidence="2">Uncharacterized protein</fullName>
    </submittedName>
</protein>
<accession>A0A2T0WV32</accession>
<organism evidence="2 3">
    <name type="scientific">Mongoliibacter ruber</name>
    <dbReference type="NCBI Taxonomy" id="1750599"/>
    <lineage>
        <taxon>Bacteria</taxon>
        <taxon>Pseudomonadati</taxon>
        <taxon>Bacteroidota</taxon>
        <taxon>Cytophagia</taxon>
        <taxon>Cytophagales</taxon>
        <taxon>Cyclobacteriaceae</taxon>
        <taxon>Mongoliibacter</taxon>
    </lineage>
</organism>
<evidence type="ECO:0000256" key="1">
    <source>
        <dbReference type="SAM" id="MobiDB-lite"/>
    </source>
</evidence>
<dbReference type="AlphaFoldDB" id="A0A2T0WV32"/>
<dbReference type="Proteomes" id="UP000238157">
    <property type="component" value="Unassembled WGS sequence"/>
</dbReference>
<comment type="caution">
    <text evidence="2">The sequence shown here is derived from an EMBL/GenBank/DDBJ whole genome shotgun (WGS) entry which is preliminary data.</text>
</comment>
<gene>
    <name evidence="2" type="ORF">CLW00_101207</name>
</gene>
<keyword evidence="3" id="KW-1185">Reference proteome</keyword>
<name>A0A2T0WV32_9BACT</name>
<evidence type="ECO:0000313" key="3">
    <source>
        <dbReference type="Proteomes" id="UP000238157"/>
    </source>
</evidence>
<evidence type="ECO:0000313" key="2">
    <source>
        <dbReference type="EMBL" id="PRY90545.1"/>
    </source>
</evidence>